<evidence type="ECO:0000256" key="3">
    <source>
        <dbReference type="RuleBase" id="RU366045"/>
    </source>
</evidence>
<evidence type="ECO:0000256" key="1">
    <source>
        <dbReference type="ARBA" id="ARBA00022793"/>
    </source>
</evidence>
<dbReference type="PANTHER" id="PTHR21240">
    <property type="entry name" value="2-AMINO-3-CARBOXYLMUCONATE-6-SEMIALDEHYDE DECARBOXYLASE"/>
    <property type="match status" value="1"/>
</dbReference>
<dbReference type="GO" id="GO:0005829">
    <property type="term" value="C:cytosol"/>
    <property type="evidence" value="ECO:0007669"/>
    <property type="project" value="TreeGrafter"/>
</dbReference>
<dbReference type="Pfam" id="PF04909">
    <property type="entry name" value="Amidohydro_2"/>
    <property type="match status" value="1"/>
</dbReference>
<evidence type="ECO:0000313" key="6">
    <source>
        <dbReference type="EMBL" id="RMY42031.1"/>
    </source>
</evidence>
<dbReference type="EMBL" id="QWIL01000174">
    <property type="protein sequence ID" value="RMY22644.1"/>
    <property type="molecule type" value="Genomic_DNA"/>
</dbReference>
<keyword evidence="1 3" id="KW-0210">Decarboxylase</keyword>
<comment type="similarity">
    <text evidence="3">Belongs to the metallo-dependent hydrolases superfamily.</text>
</comment>
<organism evidence="5 7">
    <name type="scientific">Hortaea werneckii</name>
    <name type="common">Black yeast</name>
    <name type="synonym">Cladosporium werneckii</name>
    <dbReference type="NCBI Taxonomy" id="91943"/>
    <lineage>
        <taxon>Eukaryota</taxon>
        <taxon>Fungi</taxon>
        <taxon>Dikarya</taxon>
        <taxon>Ascomycota</taxon>
        <taxon>Pezizomycotina</taxon>
        <taxon>Dothideomycetes</taxon>
        <taxon>Dothideomycetidae</taxon>
        <taxon>Mycosphaerellales</taxon>
        <taxon>Teratosphaeriaceae</taxon>
        <taxon>Hortaea</taxon>
    </lineage>
</organism>
<dbReference type="FunFam" id="3.20.20.140:FF:000055">
    <property type="entry name" value="Uracil-5-carboxylate decarboxylase"/>
    <property type="match status" value="1"/>
</dbReference>
<evidence type="ECO:0000256" key="2">
    <source>
        <dbReference type="ARBA" id="ARBA00023239"/>
    </source>
</evidence>
<dbReference type="OrthoDB" id="191270at2759"/>
<dbReference type="GO" id="GO:0019748">
    <property type="term" value="P:secondary metabolic process"/>
    <property type="evidence" value="ECO:0007669"/>
    <property type="project" value="TreeGrafter"/>
</dbReference>
<reference evidence="7 8" key="1">
    <citation type="journal article" date="2018" name="BMC Genomics">
        <title>Genomic evidence for intraspecific hybridization in a clonal and extremely halotolerant yeast.</title>
        <authorList>
            <person name="Gostincar C."/>
            <person name="Stajich J.E."/>
            <person name="Zupancic J."/>
            <person name="Zalar P."/>
            <person name="Gunde-Cimerman N."/>
        </authorList>
    </citation>
    <scope>NUCLEOTIDE SEQUENCE [LARGE SCALE GENOMIC DNA]</scope>
    <source>
        <strain evidence="6 8">EXF-6651</strain>
        <strain evidence="5 7">EXF-6669</strain>
    </source>
</reference>
<dbReference type="InterPro" id="IPR006680">
    <property type="entry name" value="Amidohydro-rel"/>
</dbReference>
<comment type="caution">
    <text evidence="5">The sequence shown here is derived from an EMBL/GenBank/DDBJ whole genome shotgun (WGS) entry which is preliminary data.</text>
</comment>
<dbReference type="GO" id="GO:0016831">
    <property type="term" value="F:carboxy-lyase activity"/>
    <property type="evidence" value="ECO:0007669"/>
    <property type="project" value="UniProtKB-KW"/>
</dbReference>
<accession>A0A3M7A500</accession>
<protein>
    <recommendedName>
        <fullName evidence="4">Amidohydrolase-related domain-containing protein</fullName>
    </recommendedName>
</protein>
<evidence type="ECO:0000313" key="5">
    <source>
        <dbReference type="EMBL" id="RMY22644.1"/>
    </source>
</evidence>
<dbReference type="PANTHER" id="PTHR21240:SF28">
    <property type="entry name" value="ISO-OROTATE DECARBOXYLASE (EUROFUNG)"/>
    <property type="match status" value="1"/>
</dbReference>
<sequence>MTVIDVGSPCLELATWLQSNAGQVHTHMYPPAYMSLLRSRKSIPYVCSFPDDPSAGDRLVILPAEDTASTSRGRPIGPEYFDVNEKLTFMRNHGIDVSIISLANPWLDWLPSSEAAEVARTVNDDVERMCTEHEGKLYTFGTLPLSAPVEQVTAEIKRLSGLKHHRGIVMGTSGLGSGLDDPALDPIYAAIEENEQLIFLHPHYGLPTSVYGQRASDYGHVLPLALGFPLETTIAVTRMLLSGVWDRHPRLQVLLAHSGGTLPFLAGRIESCIAHDAHLKKEGKLHNRRDVWDVLKNNIYLDAVIYADVGLKAAVDASGANRLMFGTDHPFFPPLGEGEDEWLSVKLNTQAMHSAFDNDQKAADAILGSNAKRVLRLPD</sequence>
<dbReference type="Gene3D" id="3.20.20.140">
    <property type="entry name" value="Metal-dependent hydrolases"/>
    <property type="match status" value="1"/>
</dbReference>
<dbReference type="InterPro" id="IPR032465">
    <property type="entry name" value="ACMSD"/>
</dbReference>
<dbReference type="VEuPathDB" id="FungiDB:BTJ68_12548"/>
<name>A0A3M7A500_HORWE</name>
<keyword evidence="2 3" id="KW-0456">Lyase</keyword>
<dbReference type="EMBL" id="QWIM01000009">
    <property type="protein sequence ID" value="RMY42031.1"/>
    <property type="molecule type" value="Genomic_DNA"/>
</dbReference>
<dbReference type="InterPro" id="IPR032466">
    <property type="entry name" value="Metal_Hydrolase"/>
</dbReference>
<evidence type="ECO:0000259" key="4">
    <source>
        <dbReference type="Pfam" id="PF04909"/>
    </source>
</evidence>
<dbReference type="Proteomes" id="UP000271337">
    <property type="component" value="Unassembled WGS sequence"/>
</dbReference>
<feature type="domain" description="Amidohydrolase-related" evidence="4">
    <location>
        <begin position="79"/>
        <end position="377"/>
    </location>
</feature>
<dbReference type="AlphaFoldDB" id="A0A3M7A500"/>
<evidence type="ECO:0000313" key="8">
    <source>
        <dbReference type="Proteomes" id="UP000276864"/>
    </source>
</evidence>
<dbReference type="SUPFAM" id="SSF51556">
    <property type="entry name" value="Metallo-dependent hydrolases"/>
    <property type="match status" value="1"/>
</dbReference>
<dbReference type="GO" id="GO:0016787">
    <property type="term" value="F:hydrolase activity"/>
    <property type="evidence" value="ECO:0007669"/>
    <property type="project" value="InterPro"/>
</dbReference>
<dbReference type="Proteomes" id="UP000276864">
    <property type="component" value="Unassembled WGS sequence"/>
</dbReference>
<evidence type="ECO:0000313" key="7">
    <source>
        <dbReference type="Proteomes" id="UP000271337"/>
    </source>
</evidence>
<proteinExistence type="inferred from homology"/>
<gene>
    <name evidence="6" type="ORF">D0866_00196</name>
    <name evidence="5" type="ORF">D0867_02584</name>
</gene>